<dbReference type="Gene3D" id="3.40.630.10">
    <property type="entry name" value="Zn peptidases"/>
    <property type="match status" value="1"/>
</dbReference>
<feature type="active site" evidence="6">
    <location>
        <position position="185"/>
    </location>
</feature>
<evidence type="ECO:0000256" key="1">
    <source>
        <dbReference type="ARBA" id="ARBA00006247"/>
    </source>
</evidence>
<dbReference type="PROSITE" id="PS00758">
    <property type="entry name" value="ARGE_DAPE_CPG2_1"/>
    <property type="match status" value="1"/>
</dbReference>
<dbReference type="Pfam" id="PF07687">
    <property type="entry name" value="M20_dimer"/>
    <property type="match status" value="1"/>
</dbReference>
<evidence type="ECO:0000259" key="9">
    <source>
        <dbReference type="Pfam" id="PF07687"/>
    </source>
</evidence>
<feature type="binding site" evidence="7">
    <location>
        <position position="253"/>
    </location>
    <ligand>
        <name>Zn(2+)</name>
        <dbReference type="ChEBI" id="CHEBI:29105"/>
        <label>1</label>
    </ligand>
</feature>
<protein>
    <submittedName>
        <fullName evidence="10">Carboxypeptidase S</fullName>
    </submittedName>
</protein>
<evidence type="ECO:0000256" key="6">
    <source>
        <dbReference type="PIRSR" id="PIRSR037217-1"/>
    </source>
</evidence>
<keyword evidence="2" id="KW-0645">Protease</keyword>
<accession>A0A1Q3EC64</accession>
<dbReference type="Gene3D" id="1.10.150.900">
    <property type="match status" value="1"/>
</dbReference>
<dbReference type="SUPFAM" id="SSF53187">
    <property type="entry name" value="Zn-dependent exopeptidases"/>
    <property type="match status" value="1"/>
</dbReference>
<organism evidence="10 11">
    <name type="scientific">Lentinula edodes</name>
    <name type="common">Shiitake mushroom</name>
    <name type="synonym">Lentinus edodes</name>
    <dbReference type="NCBI Taxonomy" id="5353"/>
    <lineage>
        <taxon>Eukaryota</taxon>
        <taxon>Fungi</taxon>
        <taxon>Dikarya</taxon>
        <taxon>Basidiomycota</taxon>
        <taxon>Agaricomycotina</taxon>
        <taxon>Agaricomycetes</taxon>
        <taxon>Agaricomycetidae</taxon>
        <taxon>Agaricales</taxon>
        <taxon>Marasmiineae</taxon>
        <taxon>Omphalotaceae</taxon>
        <taxon>Lentinula</taxon>
    </lineage>
</organism>
<evidence type="ECO:0000256" key="8">
    <source>
        <dbReference type="SAM" id="Phobius"/>
    </source>
</evidence>
<keyword evidence="3 7" id="KW-0479">Metal-binding</keyword>
<dbReference type="Pfam" id="PF01546">
    <property type="entry name" value="Peptidase_M20"/>
    <property type="match status" value="1"/>
</dbReference>
<dbReference type="GO" id="GO:0000328">
    <property type="term" value="C:fungal-type vacuole lumen"/>
    <property type="evidence" value="ECO:0007669"/>
    <property type="project" value="TreeGrafter"/>
</dbReference>
<dbReference type="SUPFAM" id="SSF55031">
    <property type="entry name" value="Bacterial exopeptidase dimerisation domain"/>
    <property type="match status" value="1"/>
</dbReference>
<comment type="caution">
    <text evidence="10">The sequence shown here is derived from an EMBL/GenBank/DDBJ whole genome shotgun (WGS) entry which is preliminary data.</text>
</comment>
<keyword evidence="11" id="KW-1185">Reference proteome</keyword>
<evidence type="ECO:0000313" key="10">
    <source>
        <dbReference type="EMBL" id="GAW04803.1"/>
    </source>
</evidence>
<comment type="similarity">
    <text evidence="1">Belongs to the peptidase M20A family.</text>
</comment>
<dbReference type="Proteomes" id="UP000188533">
    <property type="component" value="Unassembled WGS sequence"/>
</dbReference>
<dbReference type="InterPro" id="IPR047177">
    <property type="entry name" value="Pept_M20A"/>
</dbReference>
<dbReference type="InterPro" id="IPR011650">
    <property type="entry name" value="Peptidase_M20_dimer"/>
</dbReference>
<evidence type="ECO:0000256" key="3">
    <source>
        <dbReference type="ARBA" id="ARBA00022723"/>
    </source>
</evidence>
<dbReference type="InterPro" id="IPR017141">
    <property type="entry name" value="Pept_M20_carboxypep"/>
</dbReference>
<keyword evidence="8" id="KW-0472">Membrane</keyword>
<feature type="domain" description="Peptidase M20 dimerisation" evidence="9">
    <location>
        <begin position="301"/>
        <end position="445"/>
    </location>
</feature>
<proteinExistence type="inferred from homology"/>
<reference evidence="10 11" key="2">
    <citation type="submission" date="2017-02" db="EMBL/GenBank/DDBJ databases">
        <title>A genome survey and senescence transcriptome analysis in Lentinula edodes.</title>
        <authorList>
            <person name="Sakamoto Y."/>
            <person name="Nakade K."/>
            <person name="Sato S."/>
            <person name="Yoshida Y."/>
            <person name="Miyazaki K."/>
            <person name="Natsume S."/>
            <person name="Konno N."/>
        </authorList>
    </citation>
    <scope>NUCLEOTIDE SEQUENCE [LARGE SCALE GENOMIC DNA]</scope>
    <source>
        <strain evidence="10 11">NBRC 111202</strain>
    </source>
</reference>
<dbReference type="GO" id="GO:0004181">
    <property type="term" value="F:metallocarboxypeptidase activity"/>
    <property type="evidence" value="ECO:0007669"/>
    <property type="project" value="InterPro"/>
</dbReference>
<dbReference type="InterPro" id="IPR001261">
    <property type="entry name" value="ArgE/DapE_CS"/>
</dbReference>
<keyword evidence="4" id="KW-0378">Hydrolase</keyword>
<evidence type="ECO:0000256" key="5">
    <source>
        <dbReference type="ARBA" id="ARBA00022833"/>
    </source>
</evidence>
<dbReference type="FunFam" id="3.40.630.10:FF:000027">
    <property type="entry name" value="N-fatty-acyl-amino acid synthase/hydrolase PM20D1"/>
    <property type="match status" value="1"/>
</dbReference>
<gene>
    <name evidence="10" type="ORF">LENED_006616</name>
</gene>
<feature type="binding site" evidence="7">
    <location>
        <position position="183"/>
    </location>
    <ligand>
        <name>Zn(2+)</name>
        <dbReference type="ChEBI" id="CHEBI:29105"/>
        <label>2</label>
    </ligand>
</feature>
<dbReference type="GO" id="GO:0046872">
    <property type="term" value="F:metal ion binding"/>
    <property type="evidence" value="ECO:0007669"/>
    <property type="project" value="UniProtKB-KW"/>
</dbReference>
<dbReference type="STRING" id="5353.A0A1Q3EC64"/>
<evidence type="ECO:0000256" key="7">
    <source>
        <dbReference type="PIRSR" id="PIRSR037217-2"/>
    </source>
</evidence>
<feature type="transmembrane region" description="Helical" evidence="8">
    <location>
        <begin position="29"/>
        <end position="49"/>
    </location>
</feature>
<feature type="active site" description="Proton acceptor" evidence="6">
    <location>
        <position position="252"/>
    </location>
</feature>
<feature type="binding site" evidence="7">
    <location>
        <position position="218"/>
    </location>
    <ligand>
        <name>Zn(2+)</name>
        <dbReference type="ChEBI" id="CHEBI:29105"/>
        <label>2</label>
    </ligand>
</feature>
<keyword evidence="8" id="KW-0812">Transmembrane</keyword>
<dbReference type="InterPro" id="IPR036264">
    <property type="entry name" value="Bact_exopeptidase_dim_dom"/>
</dbReference>
<dbReference type="PIRSF" id="PIRSF037217">
    <property type="entry name" value="Carboxypeptidase_S"/>
    <property type="match status" value="1"/>
</dbReference>
<feature type="binding site" evidence="7">
    <location>
        <position position="218"/>
    </location>
    <ligand>
        <name>Zn(2+)</name>
        <dbReference type="ChEBI" id="CHEBI:29105"/>
        <label>1</label>
    </ligand>
</feature>
<keyword evidence="10" id="KW-0121">Carboxypeptidase</keyword>
<dbReference type="InterPro" id="IPR002933">
    <property type="entry name" value="Peptidase_M20"/>
</dbReference>
<evidence type="ECO:0000313" key="11">
    <source>
        <dbReference type="Proteomes" id="UP000188533"/>
    </source>
</evidence>
<dbReference type="Gene3D" id="3.30.70.360">
    <property type="match status" value="1"/>
</dbReference>
<keyword evidence="5 7" id="KW-0862">Zinc</keyword>
<dbReference type="AlphaFoldDB" id="A0A1Q3EC64"/>
<sequence length="604" mass="65911">MSLSVWADKDVPRSTPTSPVSPLAYGKKVFRSIVLCIVLLIAVLSTNVFKFTWSSPINYCNAFLLSNLNKYGNEQLCSQYDVLVPKNLLWNTVGEVVGTEEFKDRAVNWLAGAIRIPTESYDDFGPIGEDPRWETFKHFHDYLLEAFPLVHSTLSLTKINTHSLLYEWTGTDSSIKPVLLAAHQDVVPVEPRTAADWTYPPYSGHFDGTRIWGRGASDDKSGLISLLSAIELLLEAGFKVERTFVLAFGCDEEASGHFGALQLGKAMLEIYGPNAFAFIVDEGASGDISEHYGTVFAAPGVAEKGYLDLRVDVASPGGHSSIPPSHTTIGILSRLLVEFENSPFPVEMSTDSVFYGTLQCYAGHGKTTPLDLREAIVHSGTSKKALKKLGDILFKNPANVALVGTTQAIDLIQGGVKSNALPEQAYAVVNHRISTLSSLAEVIDRDTDTLKGLANKFNLSFISFGKTISDTSASSAYGSLVFSDAFNNSLVPAPTTPTSGSKARPYELLSGTIQATYNAHRGLELESHNVVVAPGIPTGNTDTRYYWDLSDGQILRYNHRNSMAFKDVTSGVHTVDENLPIEAFLEMIRFFTTLILNTDESRSV</sequence>
<name>A0A1Q3EC64_LENED</name>
<dbReference type="GO" id="GO:0051603">
    <property type="term" value="P:proteolysis involved in protein catabolic process"/>
    <property type="evidence" value="ECO:0007669"/>
    <property type="project" value="TreeGrafter"/>
</dbReference>
<reference evidence="10 11" key="1">
    <citation type="submission" date="2016-08" db="EMBL/GenBank/DDBJ databases">
        <authorList>
            <consortium name="Lentinula edodes genome sequencing consortium"/>
            <person name="Sakamoto Y."/>
            <person name="Nakade K."/>
            <person name="Sato S."/>
            <person name="Yoshida Y."/>
            <person name="Miyazaki K."/>
            <person name="Natsume S."/>
            <person name="Konno N."/>
        </authorList>
    </citation>
    <scope>NUCLEOTIDE SEQUENCE [LARGE SCALE GENOMIC DNA]</scope>
    <source>
        <strain evidence="10 11">NBRC 111202</strain>
    </source>
</reference>
<evidence type="ECO:0000256" key="4">
    <source>
        <dbReference type="ARBA" id="ARBA00022801"/>
    </source>
</evidence>
<dbReference type="PANTHER" id="PTHR45962:SF1">
    <property type="entry name" value="N-FATTY-ACYL-AMINO ACID SYNTHASE_HYDROLASE PM20D1"/>
    <property type="match status" value="1"/>
</dbReference>
<dbReference type="PANTHER" id="PTHR45962">
    <property type="entry name" value="N-FATTY-ACYL-AMINO ACID SYNTHASE/HYDROLASE PM20D1"/>
    <property type="match status" value="1"/>
</dbReference>
<dbReference type="EMBL" id="BDGU01000209">
    <property type="protein sequence ID" value="GAW04803.1"/>
    <property type="molecule type" value="Genomic_DNA"/>
</dbReference>
<feature type="binding site" evidence="7">
    <location>
        <position position="281"/>
    </location>
    <ligand>
        <name>Zn(2+)</name>
        <dbReference type="ChEBI" id="CHEBI:29105"/>
        <label>2</label>
    </ligand>
</feature>
<evidence type="ECO:0000256" key="2">
    <source>
        <dbReference type="ARBA" id="ARBA00022670"/>
    </source>
</evidence>
<dbReference type="CDD" id="cd05674">
    <property type="entry name" value="M20_yscS"/>
    <property type="match status" value="1"/>
</dbReference>
<keyword evidence="8" id="KW-1133">Transmembrane helix</keyword>
<feature type="binding site" evidence="7">
    <location>
        <position position="573"/>
    </location>
    <ligand>
        <name>Zn(2+)</name>
        <dbReference type="ChEBI" id="CHEBI:29105"/>
        <label>1</label>
    </ligand>
</feature>